<proteinExistence type="predicted"/>
<dbReference type="EMBL" id="LBMM01013082">
    <property type="protein sequence ID" value="KMQ85825.1"/>
    <property type="molecule type" value="Genomic_DNA"/>
</dbReference>
<keyword evidence="2" id="KW-1185">Reference proteome</keyword>
<evidence type="ECO:0000313" key="2">
    <source>
        <dbReference type="Proteomes" id="UP000036403"/>
    </source>
</evidence>
<comment type="caution">
    <text evidence="1">The sequence shown here is derived from an EMBL/GenBank/DDBJ whole genome shotgun (WGS) entry which is preliminary data.</text>
</comment>
<gene>
    <name evidence="1" type="ORF">RF55_15399</name>
</gene>
<reference evidence="1 2" key="1">
    <citation type="submission" date="2015-04" db="EMBL/GenBank/DDBJ databases">
        <title>Lasius niger genome sequencing.</title>
        <authorList>
            <person name="Konorov E.A."/>
            <person name="Nikitin M.A."/>
            <person name="Kirill M.V."/>
            <person name="Chang P."/>
        </authorList>
    </citation>
    <scope>NUCLEOTIDE SEQUENCE [LARGE SCALE GENOMIC DNA]</scope>
    <source>
        <tissue evidence="1">Whole</tissue>
    </source>
</reference>
<sequence>MSGIGDFFELNGGRFIDPPKELDGNCHWISAAGMKTWDNSIGSSFCQYLPQVGKIYGIGPHGEGIFWERIRVWREGPQAVV</sequence>
<dbReference type="Proteomes" id="UP000036403">
    <property type="component" value="Unassembled WGS sequence"/>
</dbReference>
<evidence type="ECO:0000313" key="1">
    <source>
        <dbReference type="EMBL" id="KMQ85825.1"/>
    </source>
</evidence>
<name>A0A0J7MZE2_LASNI</name>
<dbReference type="PaxDb" id="67767-A0A0J7MZE2"/>
<organism evidence="1 2">
    <name type="scientific">Lasius niger</name>
    <name type="common">Black garden ant</name>
    <dbReference type="NCBI Taxonomy" id="67767"/>
    <lineage>
        <taxon>Eukaryota</taxon>
        <taxon>Metazoa</taxon>
        <taxon>Ecdysozoa</taxon>
        <taxon>Arthropoda</taxon>
        <taxon>Hexapoda</taxon>
        <taxon>Insecta</taxon>
        <taxon>Pterygota</taxon>
        <taxon>Neoptera</taxon>
        <taxon>Endopterygota</taxon>
        <taxon>Hymenoptera</taxon>
        <taxon>Apocrita</taxon>
        <taxon>Aculeata</taxon>
        <taxon>Formicoidea</taxon>
        <taxon>Formicidae</taxon>
        <taxon>Formicinae</taxon>
        <taxon>Lasius</taxon>
        <taxon>Lasius</taxon>
    </lineage>
</organism>
<protein>
    <submittedName>
        <fullName evidence="1">Nbp family basal body protein</fullName>
    </submittedName>
</protein>
<accession>A0A0J7MZE2</accession>
<dbReference type="AlphaFoldDB" id="A0A0J7MZE2"/>